<dbReference type="Gene3D" id="3.40.50.1240">
    <property type="entry name" value="Phosphoglycerate mutase-like"/>
    <property type="match status" value="1"/>
</dbReference>
<proteinExistence type="predicted"/>
<name>A0A2A4HTS6_9SPHN</name>
<dbReference type="Pfam" id="PF00300">
    <property type="entry name" value="His_Phos_1"/>
    <property type="match status" value="1"/>
</dbReference>
<dbReference type="Proteomes" id="UP000218784">
    <property type="component" value="Unassembled WGS sequence"/>
</dbReference>
<dbReference type="RefSeq" id="WP_096613745.1">
    <property type="nucleotide sequence ID" value="NZ_NWVD01000009.1"/>
</dbReference>
<protein>
    <submittedName>
        <fullName evidence="1">Histidine phosphatase family protein</fullName>
    </submittedName>
</protein>
<keyword evidence="2" id="KW-1185">Reference proteome</keyword>
<evidence type="ECO:0000313" key="1">
    <source>
        <dbReference type="EMBL" id="PCG07936.1"/>
    </source>
</evidence>
<reference evidence="1 2" key="1">
    <citation type="submission" date="2017-09" db="EMBL/GenBank/DDBJ databases">
        <title>Sphingomonas ginsenosidimutans KACC 14949, whole genome shotgun sequence.</title>
        <authorList>
            <person name="Feng G."/>
            <person name="Zhu H."/>
        </authorList>
    </citation>
    <scope>NUCLEOTIDE SEQUENCE [LARGE SCALE GENOMIC DNA]</scope>
    <source>
        <strain evidence="1 2">KACC 14949</strain>
    </source>
</reference>
<gene>
    <name evidence="1" type="ORF">COA17_15720</name>
</gene>
<sequence length="197" mass="21094">MTTALYLSHPEVRIDPVVPVPQWGLSAVGRARVEAIRHRAWLRAIERIVSSDEDKAQETAQLIGDAIGVPVEVAPDMGENDRSATGFLPPDEFEATADAFFAAPDTPVRGWETARAAQARIVAATRDVLTGHEARPTLFVGHGGVGTLLACAIRGQAINRAHDQGNTPGANPRGGNVHGFATDMSEALFGWRPMEEL</sequence>
<comment type="caution">
    <text evidence="1">The sequence shown here is derived from an EMBL/GenBank/DDBJ whole genome shotgun (WGS) entry which is preliminary data.</text>
</comment>
<accession>A0A2A4HTS6</accession>
<dbReference type="SUPFAM" id="SSF53254">
    <property type="entry name" value="Phosphoglycerate mutase-like"/>
    <property type="match status" value="1"/>
</dbReference>
<dbReference type="CDD" id="cd07040">
    <property type="entry name" value="HP"/>
    <property type="match status" value="1"/>
</dbReference>
<dbReference type="AlphaFoldDB" id="A0A2A4HTS6"/>
<dbReference type="InterPro" id="IPR029033">
    <property type="entry name" value="His_PPase_superfam"/>
</dbReference>
<dbReference type="InterPro" id="IPR013078">
    <property type="entry name" value="His_Pase_superF_clade-1"/>
</dbReference>
<evidence type="ECO:0000313" key="2">
    <source>
        <dbReference type="Proteomes" id="UP000218784"/>
    </source>
</evidence>
<dbReference type="EMBL" id="NWVD01000009">
    <property type="protein sequence ID" value="PCG07936.1"/>
    <property type="molecule type" value="Genomic_DNA"/>
</dbReference>
<organism evidence="1 2">
    <name type="scientific">Sphingomonas ginsenosidimutans</name>
    <dbReference type="NCBI Taxonomy" id="862134"/>
    <lineage>
        <taxon>Bacteria</taxon>
        <taxon>Pseudomonadati</taxon>
        <taxon>Pseudomonadota</taxon>
        <taxon>Alphaproteobacteria</taxon>
        <taxon>Sphingomonadales</taxon>
        <taxon>Sphingomonadaceae</taxon>
        <taxon>Sphingomonas</taxon>
    </lineage>
</organism>